<feature type="compositionally biased region" description="Basic residues" evidence="1">
    <location>
        <begin position="103"/>
        <end position="116"/>
    </location>
</feature>
<evidence type="ECO:0000313" key="3">
    <source>
        <dbReference type="Proteomes" id="UP000662200"/>
    </source>
</evidence>
<dbReference type="AlphaFoldDB" id="A0A8J3FEJ1"/>
<proteinExistence type="predicted"/>
<organism evidence="2 3">
    <name type="scientific">Pilimelia terevasa</name>
    <dbReference type="NCBI Taxonomy" id="53372"/>
    <lineage>
        <taxon>Bacteria</taxon>
        <taxon>Bacillati</taxon>
        <taxon>Actinomycetota</taxon>
        <taxon>Actinomycetes</taxon>
        <taxon>Micromonosporales</taxon>
        <taxon>Micromonosporaceae</taxon>
        <taxon>Pilimelia</taxon>
    </lineage>
</organism>
<reference evidence="2" key="2">
    <citation type="submission" date="2020-09" db="EMBL/GenBank/DDBJ databases">
        <authorList>
            <person name="Sun Q."/>
            <person name="Ohkuma M."/>
        </authorList>
    </citation>
    <scope>NUCLEOTIDE SEQUENCE</scope>
    <source>
        <strain evidence="2">JCM 3091</strain>
    </source>
</reference>
<comment type="caution">
    <text evidence="2">The sequence shown here is derived from an EMBL/GenBank/DDBJ whole genome shotgun (WGS) entry which is preliminary data.</text>
</comment>
<evidence type="ECO:0000313" key="2">
    <source>
        <dbReference type="EMBL" id="GGK17158.1"/>
    </source>
</evidence>
<feature type="region of interest" description="Disordered" evidence="1">
    <location>
        <begin position="28"/>
        <end position="47"/>
    </location>
</feature>
<dbReference type="Proteomes" id="UP000662200">
    <property type="component" value="Unassembled WGS sequence"/>
</dbReference>
<accession>A0A8J3FEJ1</accession>
<gene>
    <name evidence="2" type="ORF">GCM10010124_07140</name>
</gene>
<evidence type="ECO:0000256" key="1">
    <source>
        <dbReference type="SAM" id="MobiDB-lite"/>
    </source>
</evidence>
<reference evidence="2" key="1">
    <citation type="journal article" date="2014" name="Int. J. Syst. Evol. Microbiol.">
        <title>Complete genome sequence of Corynebacterium casei LMG S-19264T (=DSM 44701T), isolated from a smear-ripened cheese.</title>
        <authorList>
            <consortium name="US DOE Joint Genome Institute (JGI-PGF)"/>
            <person name="Walter F."/>
            <person name="Albersmeier A."/>
            <person name="Kalinowski J."/>
            <person name="Ruckert C."/>
        </authorList>
    </citation>
    <scope>NUCLEOTIDE SEQUENCE</scope>
    <source>
        <strain evidence="2">JCM 3091</strain>
    </source>
</reference>
<dbReference type="EMBL" id="BMQC01000002">
    <property type="protein sequence ID" value="GGK17158.1"/>
    <property type="molecule type" value="Genomic_DNA"/>
</dbReference>
<name>A0A8J3FEJ1_9ACTN</name>
<protein>
    <submittedName>
        <fullName evidence="2">Uncharacterized protein</fullName>
    </submittedName>
</protein>
<sequence length="116" mass="12770">MPNDPTGAQPRPPKKTWICVTLPSRTGRRGRQDLVRGEPVGGREAPRGVRGAVEAVVLWTGEGQVRADEPLRGPVVLREVGGAQRPYGVDWVMGIGYPDPARPHRGGPVRRRRPRR</sequence>
<keyword evidence="3" id="KW-1185">Reference proteome</keyword>
<feature type="region of interest" description="Disordered" evidence="1">
    <location>
        <begin position="96"/>
        <end position="116"/>
    </location>
</feature>